<dbReference type="PANTHER" id="PTHR19991">
    <property type="entry name" value="L 2 01289"/>
    <property type="match status" value="1"/>
</dbReference>
<dbReference type="InterPro" id="IPR036249">
    <property type="entry name" value="Thioredoxin-like_sf"/>
</dbReference>
<proteinExistence type="predicted"/>
<evidence type="ECO:0000313" key="4">
    <source>
        <dbReference type="Proteomes" id="UP000050741"/>
    </source>
</evidence>
<feature type="transmembrane region" description="Helical" evidence="2">
    <location>
        <begin position="508"/>
        <end position="527"/>
    </location>
</feature>
<feature type="transmembrane region" description="Helical" evidence="2">
    <location>
        <begin position="166"/>
        <end position="184"/>
    </location>
</feature>
<organism evidence="4 5">
    <name type="scientific">Globodera pallida</name>
    <name type="common">Potato cyst nematode worm</name>
    <name type="synonym">Heterodera pallida</name>
    <dbReference type="NCBI Taxonomy" id="36090"/>
    <lineage>
        <taxon>Eukaryota</taxon>
        <taxon>Metazoa</taxon>
        <taxon>Ecdysozoa</taxon>
        <taxon>Nematoda</taxon>
        <taxon>Chromadorea</taxon>
        <taxon>Rhabditida</taxon>
        <taxon>Tylenchina</taxon>
        <taxon>Tylenchomorpha</taxon>
        <taxon>Tylenchoidea</taxon>
        <taxon>Heteroderidae</taxon>
        <taxon>Heteroderinae</taxon>
        <taxon>Globodera</taxon>
    </lineage>
</organism>
<dbReference type="AlphaFoldDB" id="A0A183BQH2"/>
<dbReference type="PANTHER" id="PTHR19991:SF2">
    <property type="entry name" value="GH08893P"/>
    <property type="match status" value="1"/>
</dbReference>
<feature type="compositionally biased region" description="Polar residues" evidence="1">
    <location>
        <begin position="228"/>
        <end position="246"/>
    </location>
</feature>
<accession>A0A183BQH2</accession>
<dbReference type="PROSITE" id="PS51352">
    <property type="entry name" value="THIOREDOXIN_2"/>
    <property type="match status" value="1"/>
</dbReference>
<name>A0A183BQH2_GLOPA</name>
<sequence>MSNSPRDTSSKPLPSGAVPSSVRPSRCRPFLALMLLLLPTLFILSASASAYLQQQQEAQQQQQDTLLYKRSERQCSAGNFCKEEDFFHYYGCNFGICDFHLQPWLYVLIAFIVLCFLLSVLISLINCRAEMQAVRQKTKRKREDASRTLPKLRPTPSAASPRPPPLLVLPLLLLLLLFLSVRLTEARKSSHHYKVTAAEDPVGHPQEKPSPPKQTSASKSVAPAATKGQRTVQPQRSVHHNQQQHNKQLDSEFSIEDVDEEQIDQILRDTSKNLVVFFYDGRAKCPECGTALSEVEEIDDDVEATGYIEVVKTDDRRVARECGVSSFPALVYFRRNKPILYDGDFSDSTTVLRWLRAHDEVATWDLTDDNFEWRTDSHSPDEGALDWLVMFYDSEELDCNAFVAVLETVAHKLRGLVHAGKVDTSVSDDVTERFRIDESQCPTFLLFHRGKFFRYNEPAKDARGLTAFALHKYKEQRGHRVPEPPTVLEHFYEHVKERLGDAIEDNQTLTVICVGGAIIIVGIFLLIKAYRIRKEQQAATDGKKSS</sequence>
<evidence type="ECO:0000259" key="3">
    <source>
        <dbReference type="PROSITE" id="PS51352"/>
    </source>
</evidence>
<keyword evidence="2" id="KW-0812">Transmembrane</keyword>
<evidence type="ECO:0000256" key="2">
    <source>
        <dbReference type="SAM" id="Phobius"/>
    </source>
</evidence>
<dbReference type="Gene3D" id="3.40.30.10">
    <property type="entry name" value="Glutaredoxin"/>
    <property type="match status" value="2"/>
</dbReference>
<dbReference type="InterPro" id="IPR013766">
    <property type="entry name" value="Thioredoxin_domain"/>
</dbReference>
<protein>
    <submittedName>
        <fullName evidence="5">Thioredoxin domain-containing protein</fullName>
    </submittedName>
</protein>
<feature type="transmembrane region" description="Helical" evidence="2">
    <location>
        <begin position="104"/>
        <end position="127"/>
    </location>
</feature>
<reference evidence="5" key="2">
    <citation type="submission" date="2016-06" db="UniProtKB">
        <authorList>
            <consortium name="WormBaseParasite"/>
        </authorList>
    </citation>
    <scope>IDENTIFICATION</scope>
</reference>
<feature type="region of interest" description="Disordered" evidence="1">
    <location>
        <begin position="192"/>
        <end position="254"/>
    </location>
</feature>
<keyword evidence="2" id="KW-0472">Membrane</keyword>
<feature type="domain" description="Thioredoxin" evidence="3">
    <location>
        <begin position="244"/>
        <end position="363"/>
    </location>
</feature>
<reference evidence="4" key="1">
    <citation type="submission" date="2014-05" db="EMBL/GenBank/DDBJ databases">
        <title>The genome and life-stage specific transcriptomes of Globodera pallida elucidate key aspects of plant parasitism by a cyst nematode.</title>
        <authorList>
            <person name="Cotton J.A."/>
            <person name="Lilley C.J."/>
            <person name="Jones L.M."/>
            <person name="Kikuchi T."/>
            <person name="Reid A.J."/>
            <person name="Thorpe P."/>
            <person name="Tsai I.J."/>
            <person name="Beasley H."/>
            <person name="Blok V."/>
            <person name="Cock P.J.A."/>
            <person name="Van den Akker S.E."/>
            <person name="Holroyd N."/>
            <person name="Hunt M."/>
            <person name="Mantelin S."/>
            <person name="Naghra H."/>
            <person name="Pain A."/>
            <person name="Palomares-Rius J.E."/>
            <person name="Zarowiecki M."/>
            <person name="Berriman M."/>
            <person name="Jones J.T."/>
            <person name="Urwin P.E."/>
        </authorList>
    </citation>
    <scope>NUCLEOTIDE SEQUENCE [LARGE SCALE GENOMIC DNA]</scope>
    <source>
        <strain evidence="4">Lindley</strain>
    </source>
</reference>
<dbReference type="SUPFAM" id="SSF52833">
    <property type="entry name" value="Thioredoxin-like"/>
    <property type="match status" value="2"/>
</dbReference>
<dbReference type="Proteomes" id="UP000050741">
    <property type="component" value="Unassembled WGS sequence"/>
</dbReference>
<feature type="region of interest" description="Disordered" evidence="1">
    <location>
        <begin position="136"/>
        <end position="161"/>
    </location>
</feature>
<keyword evidence="2" id="KW-1133">Transmembrane helix</keyword>
<evidence type="ECO:0000256" key="1">
    <source>
        <dbReference type="SAM" id="MobiDB-lite"/>
    </source>
</evidence>
<feature type="transmembrane region" description="Helical" evidence="2">
    <location>
        <begin position="30"/>
        <end position="52"/>
    </location>
</feature>
<dbReference type="WBParaSite" id="GPLIN_000285800">
    <property type="protein sequence ID" value="GPLIN_000285800"/>
    <property type="gene ID" value="GPLIN_000285800"/>
</dbReference>
<dbReference type="CDD" id="cd02961">
    <property type="entry name" value="PDI_a_family"/>
    <property type="match status" value="1"/>
</dbReference>
<keyword evidence="4" id="KW-1185">Reference proteome</keyword>
<feature type="compositionally biased region" description="Polar residues" evidence="1">
    <location>
        <begin position="1"/>
        <end position="12"/>
    </location>
</feature>
<feature type="region of interest" description="Disordered" evidence="1">
    <location>
        <begin position="1"/>
        <end position="24"/>
    </location>
</feature>
<evidence type="ECO:0000313" key="5">
    <source>
        <dbReference type="WBParaSite" id="GPLIN_000285800"/>
    </source>
</evidence>